<feature type="domain" description="ZZ-type" evidence="6">
    <location>
        <begin position="434"/>
        <end position="489"/>
    </location>
</feature>
<dbReference type="Pfam" id="PF16158">
    <property type="entry name" value="N_BRCA1_IG"/>
    <property type="match status" value="1"/>
</dbReference>
<keyword evidence="8" id="KW-1185">Reference proteome</keyword>
<dbReference type="InterPro" id="IPR013783">
    <property type="entry name" value="Ig-like_fold"/>
</dbReference>
<reference evidence="7 8" key="1">
    <citation type="submission" date="2019-02" db="EMBL/GenBank/DDBJ databases">
        <title>Genome sequencing of the rare red list fungi Phellinidium pouzarii.</title>
        <authorList>
            <person name="Buettner E."/>
            <person name="Kellner H."/>
        </authorList>
    </citation>
    <scope>NUCLEOTIDE SEQUENCE [LARGE SCALE GENOMIC DNA]</scope>
    <source>
        <strain evidence="7 8">DSM 108285</strain>
    </source>
</reference>
<evidence type="ECO:0000256" key="4">
    <source>
        <dbReference type="PROSITE-ProRule" id="PRU00228"/>
    </source>
</evidence>
<dbReference type="InterPro" id="IPR032350">
    <property type="entry name" value="Nbr1_FW"/>
</dbReference>
<dbReference type="Pfam" id="PF00569">
    <property type="entry name" value="ZZ"/>
    <property type="match status" value="2"/>
</dbReference>
<dbReference type="PROSITE" id="PS50135">
    <property type="entry name" value="ZF_ZZ_2"/>
    <property type="match status" value="2"/>
</dbReference>
<comment type="caution">
    <text evidence="7">The sequence shown here is derived from an EMBL/GenBank/DDBJ whole genome shotgun (WGS) entry which is preliminary data.</text>
</comment>
<dbReference type="GO" id="GO:0008270">
    <property type="term" value="F:zinc ion binding"/>
    <property type="evidence" value="ECO:0007669"/>
    <property type="project" value="UniProtKB-KW"/>
</dbReference>
<evidence type="ECO:0000256" key="2">
    <source>
        <dbReference type="ARBA" id="ARBA00022771"/>
    </source>
</evidence>
<dbReference type="Gene3D" id="2.60.40.10">
    <property type="entry name" value="Immunoglobulins"/>
    <property type="match status" value="1"/>
</dbReference>
<dbReference type="SMART" id="SM00291">
    <property type="entry name" value="ZnF_ZZ"/>
    <property type="match status" value="2"/>
</dbReference>
<protein>
    <recommendedName>
        <fullName evidence="6">ZZ-type domain-containing protein</fullName>
    </recommendedName>
</protein>
<evidence type="ECO:0000313" key="7">
    <source>
        <dbReference type="EMBL" id="THH05229.1"/>
    </source>
</evidence>
<dbReference type="PANTHER" id="PTHR20930">
    <property type="entry name" value="OVARIAN CARCINOMA ANTIGEN CA125-RELATED"/>
    <property type="match status" value="1"/>
</dbReference>
<evidence type="ECO:0000256" key="5">
    <source>
        <dbReference type="SAM" id="MobiDB-lite"/>
    </source>
</evidence>
<gene>
    <name evidence="7" type="ORF">EW145_g4951</name>
</gene>
<keyword evidence="1" id="KW-0479">Metal-binding</keyword>
<feature type="region of interest" description="Disordered" evidence="5">
    <location>
        <begin position="106"/>
        <end position="142"/>
    </location>
</feature>
<evidence type="ECO:0000256" key="1">
    <source>
        <dbReference type="ARBA" id="ARBA00022723"/>
    </source>
</evidence>
<dbReference type="CDD" id="cd02340">
    <property type="entry name" value="ZZ_NBR1_like"/>
    <property type="match status" value="2"/>
</dbReference>
<evidence type="ECO:0000313" key="8">
    <source>
        <dbReference type="Proteomes" id="UP000308199"/>
    </source>
</evidence>
<dbReference type="PROSITE" id="PS01357">
    <property type="entry name" value="ZF_ZZ_1"/>
    <property type="match status" value="1"/>
</dbReference>
<dbReference type="GO" id="GO:0043130">
    <property type="term" value="F:ubiquitin binding"/>
    <property type="evidence" value="ECO:0007669"/>
    <property type="project" value="TreeGrafter"/>
</dbReference>
<dbReference type="Proteomes" id="UP000308199">
    <property type="component" value="Unassembled WGS sequence"/>
</dbReference>
<dbReference type="GO" id="GO:0000407">
    <property type="term" value="C:phagophore assembly site"/>
    <property type="evidence" value="ECO:0007669"/>
    <property type="project" value="TreeGrafter"/>
</dbReference>
<dbReference type="OrthoDB" id="661148at2759"/>
<dbReference type="CDD" id="cd14947">
    <property type="entry name" value="NBR1_like"/>
    <property type="match status" value="1"/>
</dbReference>
<keyword evidence="2 4" id="KW-0863">Zinc-finger</keyword>
<evidence type="ECO:0000256" key="3">
    <source>
        <dbReference type="ARBA" id="ARBA00022833"/>
    </source>
</evidence>
<proteinExistence type="predicted"/>
<dbReference type="InterPro" id="IPR043145">
    <property type="entry name" value="Znf_ZZ_sf"/>
</dbReference>
<accession>A0A4S4L1P4</accession>
<feature type="domain" description="ZZ-type" evidence="6">
    <location>
        <begin position="302"/>
        <end position="354"/>
    </location>
</feature>
<sequence length="850" mass="94079">MFNVKATYNNETRKFTLKDDSFPSYSSIRNQLYRVFPIRDPYYLTELLFSPSEGTRVVVCREAHDEVQYNEAITPFSGRLWSNGLLRFTVVDKMSHKHTDSLTQLGQSHFPEIPTPKGLSRPLSRPHPALRDSMEVDSGSAAVHTSNRYSMASKSTQQSCCSLAEGKSEMKELMSDFLHDFSKIMSSTFGDAMDLTAESSHASTSAGEQKDLLSATDMVIPGAFFQPSLSSASTISADSLPHCNFCERGAGIAHQIAFTQKEDSRHSFAMAKPDNATSTLQPIAGFSVNARGDPVDVPPLIHAGIVCDFCNETIVGHRHKCLDCPDFDLCDYCFPRASFEHGQHEFVTIKEPGRVIIHEIRSRDEERPRAQRNRQYVQSARGSSTARAIEVVHQANCDLCDSRIRGTRYHPKHTFVRLEDTQDLSPCDPESFKKHNARCDSCSIAIRGIRYKCMHPECPDFDLCAKCEVMPIEVHPVTHPMLKMRSPDTVIPTVYRVGGADLILPAIRQPHATGIAVATEPEPERTDTSVYAEPETSYAAVSTSQASTIEPALVHCRTDPPLHSTSPLTFVTTFSESQPVVDQLLLTDHSSKLDEEGAEQMTQTPEVTPLILSFLANFGRYKDTVLRATFVSDVNIADGQIFPAGAEFVKSWRIQNNGEIAWPESTRVIFVAGDRMPAFDGAPSSYHIGEIGPGVTVDVYASDMKAPDIPGKYVGYWRLNDGTKPFGQSVWCDIMVSVQEGPTRLHKSLATSEVIMPEPSPTGPIVGDNLVRAETPEVEVSPTTPATPTMSMGVPLSDYDSTDSLLDEFETTSDDEFWEASREHVGVSGQTTDREYVVLYDNESTDDEDR</sequence>
<dbReference type="PANTHER" id="PTHR20930:SF0">
    <property type="entry name" value="PROTEIN ILRUN"/>
    <property type="match status" value="1"/>
</dbReference>
<evidence type="ECO:0000259" key="6">
    <source>
        <dbReference type="PROSITE" id="PS50135"/>
    </source>
</evidence>
<keyword evidence="3" id="KW-0862">Zinc</keyword>
<organism evidence="7 8">
    <name type="scientific">Phellinidium pouzarii</name>
    <dbReference type="NCBI Taxonomy" id="167371"/>
    <lineage>
        <taxon>Eukaryota</taxon>
        <taxon>Fungi</taxon>
        <taxon>Dikarya</taxon>
        <taxon>Basidiomycota</taxon>
        <taxon>Agaricomycotina</taxon>
        <taxon>Agaricomycetes</taxon>
        <taxon>Hymenochaetales</taxon>
        <taxon>Hymenochaetaceae</taxon>
        <taxon>Phellinidium</taxon>
    </lineage>
</organism>
<dbReference type="SUPFAM" id="SSF57850">
    <property type="entry name" value="RING/U-box"/>
    <property type="match status" value="2"/>
</dbReference>
<dbReference type="Gene3D" id="3.30.60.90">
    <property type="match status" value="2"/>
</dbReference>
<dbReference type="EMBL" id="SGPK01000277">
    <property type="protein sequence ID" value="THH05229.1"/>
    <property type="molecule type" value="Genomic_DNA"/>
</dbReference>
<dbReference type="InterPro" id="IPR000433">
    <property type="entry name" value="Znf_ZZ"/>
</dbReference>
<dbReference type="GO" id="GO:0016236">
    <property type="term" value="P:macroautophagy"/>
    <property type="evidence" value="ECO:0007669"/>
    <property type="project" value="TreeGrafter"/>
</dbReference>
<dbReference type="AlphaFoldDB" id="A0A4S4L1P4"/>
<name>A0A4S4L1P4_9AGAM</name>